<dbReference type="InterPro" id="IPR036291">
    <property type="entry name" value="NAD(P)-bd_dom_sf"/>
</dbReference>
<evidence type="ECO:0000259" key="1">
    <source>
        <dbReference type="Pfam" id="PF13460"/>
    </source>
</evidence>
<gene>
    <name evidence="2" type="ordered locus">NATL1_08611</name>
</gene>
<dbReference type="Proteomes" id="UP000002592">
    <property type="component" value="Chromosome"/>
</dbReference>
<proteinExistence type="predicted"/>
<dbReference type="SUPFAM" id="SSF51735">
    <property type="entry name" value="NAD(P)-binding Rossmann-fold domains"/>
    <property type="match status" value="1"/>
</dbReference>
<dbReference type="InterPro" id="IPR016040">
    <property type="entry name" value="NAD(P)-bd_dom"/>
</dbReference>
<sequence>MNNQLPQLPVIVSGANGFTGKFVCKELIKNKINFIALLRPGSIPDWFNKNKIEFRFADLNSYDELHSQLNGCRALINVASIGFGSAKNIIKSCYKSNIERVIFISTTAIFTRLNASSKTIRLEAENDIINSKLKWTIIRPTMIYGSPKDRNMIKLIKWIDNMPIIPIFGNGKSLQQPVNVKDVAWSLVKIIDKKSTYYRSFNISGKEPLTFTQIVDIIEKMLNKSIIKIYLSKNITLLFIGLLERLRIKFPIKSEQVHRLNENKDFIHEKAKRAFNYNPLSFEEGINIEIESYHNKSWE</sequence>
<dbReference type="RefSeq" id="WP_011823564.1">
    <property type="nucleotide sequence ID" value="NC_008819.1"/>
</dbReference>
<evidence type="ECO:0000313" key="3">
    <source>
        <dbReference type="Proteomes" id="UP000002592"/>
    </source>
</evidence>
<dbReference type="KEGG" id="pme:NATL1_08611"/>
<dbReference type="AlphaFoldDB" id="A2C1Q9"/>
<name>A2C1Q9_PROM1</name>
<dbReference type="EMBL" id="CP000553">
    <property type="protein sequence ID" value="ABM75419.1"/>
    <property type="molecule type" value="Genomic_DNA"/>
</dbReference>
<dbReference type="PANTHER" id="PTHR12126">
    <property type="entry name" value="NADH-UBIQUINONE OXIDOREDUCTASE 39 KDA SUBUNIT-RELATED"/>
    <property type="match status" value="1"/>
</dbReference>
<dbReference type="Pfam" id="PF13460">
    <property type="entry name" value="NAD_binding_10"/>
    <property type="match status" value="1"/>
</dbReference>
<dbReference type="Gene3D" id="3.40.50.720">
    <property type="entry name" value="NAD(P)-binding Rossmann-like Domain"/>
    <property type="match status" value="1"/>
</dbReference>
<organism evidence="2 3">
    <name type="scientific">Prochlorococcus marinus (strain NATL1A)</name>
    <dbReference type="NCBI Taxonomy" id="167555"/>
    <lineage>
        <taxon>Bacteria</taxon>
        <taxon>Bacillati</taxon>
        <taxon>Cyanobacteriota</taxon>
        <taxon>Cyanophyceae</taxon>
        <taxon>Synechococcales</taxon>
        <taxon>Prochlorococcaceae</taxon>
        <taxon>Prochlorococcus</taxon>
    </lineage>
</organism>
<dbReference type="GO" id="GO:0044877">
    <property type="term" value="F:protein-containing complex binding"/>
    <property type="evidence" value="ECO:0007669"/>
    <property type="project" value="TreeGrafter"/>
</dbReference>
<accession>A2C1Q9</accession>
<dbReference type="eggNOG" id="COG0702">
    <property type="taxonomic scope" value="Bacteria"/>
</dbReference>
<reference evidence="3" key="1">
    <citation type="journal article" date="2007" name="PLoS Genet.">
        <title>Patterns and implications of gene gain and loss in the evolution of Prochlorococcus.</title>
        <authorList>
            <person name="Kettler G.C."/>
            <person name="Martiny A.C."/>
            <person name="Huang K."/>
            <person name="Zucker J."/>
            <person name="Coleman M.L."/>
            <person name="Rodrigue S."/>
            <person name="Chen F."/>
            <person name="Lapidus A."/>
            <person name="Ferriera S."/>
            <person name="Johnson J."/>
            <person name="Steglich C."/>
            <person name="Church G.M."/>
            <person name="Richardson P."/>
            <person name="Chisholm S.W."/>
        </authorList>
    </citation>
    <scope>NUCLEOTIDE SEQUENCE [LARGE SCALE GENOMIC DNA]</scope>
    <source>
        <strain evidence="3">NATL1A</strain>
    </source>
</reference>
<dbReference type="HOGENOM" id="CLU_007383_6_5_3"/>
<dbReference type="InterPro" id="IPR051207">
    <property type="entry name" value="ComplexI_NDUFA9_subunit"/>
</dbReference>
<feature type="domain" description="NAD(P)-binding" evidence="1">
    <location>
        <begin position="14"/>
        <end position="148"/>
    </location>
</feature>
<dbReference type="PANTHER" id="PTHR12126:SF11">
    <property type="entry name" value="NADH DEHYDROGENASE [UBIQUINONE] 1 ALPHA SUBCOMPLEX SUBUNIT 9, MITOCHONDRIAL"/>
    <property type="match status" value="1"/>
</dbReference>
<protein>
    <recommendedName>
        <fullName evidence="1">NAD(P)-binding domain-containing protein</fullName>
    </recommendedName>
</protein>
<evidence type="ECO:0000313" key="2">
    <source>
        <dbReference type="EMBL" id="ABM75419.1"/>
    </source>
</evidence>